<organism evidence="1 2">
    <name type="scientific">Citrus sinensis</name>
    <name type="common">Sweet orange</name>
    <name type="synonym">Citrus aurantium var. sinensis</name>
    <dbReference type="NCBI Taxonomy" id="2711"/>
    <lineage>
        <taxon>Eukaryota</taxon>
        <taxon>Viridiplantae</taxon>
        <taxon>Streptophyta</taxon>
        <taxon>Embryophyta</taxon>
        <taxon>Tracheophyta</taxon>
        <taxon>Spermatophyta</taxon>
        <taxon>Magnoliopsida</taxon>
        <taxon>eudicotyledons</taxon>
        <taxon>Gunneridae</taxon>
        <taxon>Pentapetalae</taxon>
        <taxon>rosids</taxon>
        <taxon>malvids</taxon>
        <taxon>Sapindales</taxon>
        <taxon>Rutaceae</taxon>
        <taxon>Aurantioideae</taxon>
        <taxon>Citrus</taxon>
    </lineage>
</organism>
<accession>A0ACB8K821</accession>
<evidence type="ECO:0000313" key="1">
    <source>
        <dbReference type="EMBL" id="KAH9750521.1"/>
    </source>
</evidence>
<proteinExistence type="predicted"/>
<comment type="caution">
    <text evidence="1">The sequence shown here is derived from an EMBL/GenBank/DDBJ whole genome shotgun (WGS) entry which is preliminary data.</text>
</comment>
<reference evidence="2" key="1">
    <citation type="journal article" date="2023" name="Hortic. Res.">
        <title>A chromosome-level phased genome enabling allele-level studies in sweet orange: a case study on citrus Huanglongbing tolerance.</title>
        <authorList>
            <person name="Wu B."/>
            <person name="Yu Q."/>
            <person name="Deng Z."/>
            <person name="Duan Y."/>
            <person name="Luo F."/>
            <person name="Gmitter F. Jr."/>
        </authorList>
    </citation>
    <scope>NUCLEOTIDE SEQUENCE [LARGE SCALE GENOMIC DNA]</scope>
    <source>
        <strain evidence="2">cv. Valencia</strain>
    </source>
</reference>
<name>A0ACB8K821_CITSI</name>
<protein>
    <submittedName>
        <fullName evidence="1">Pentatricopeptide repeat-containing protein</fullName>
    </submittedName>
</protein>
<dbReference type="Proteomes" id="UP000829398">
    <property type="component" value="Chromosome 5"/>
</dbReference>
<sequence length="1246" mass="140440">MGYKSFTAISVLSDPPSRSCLCSLFIAAALICSVYFIGSSFVAKENKERLMRWGLVHSMYSAKPETCKNQQCRLPGTEALPEGIVSKTSNLEMRPLWSSPSKLNNQRPPMNLLAIAAGIKQKKIVDQIVRKFPSKDFVVMLFHYDGVVDEWKDLVWADRAIHVSAANQTKWWFAKRFLHPDIVAEYNYIFLWDEDIGVENFNPRRYLSIVKDEGLEISQPALDPVKSEVHHPITARRRNSKAHRRMYKYKGSGRCDDYSTAPPCIGWVEMMAPVFSRAAWRCAWYMIQNDLIHAWGLDIQLGYCAQGDRTKNVGVVDSEYIVHLGLPTLGLNTVGQASDDLEQIANPVALAPSQSRRYDNRPEHISRNNLYGQGFKPFLFYSKSKSLGFKAHFTKMPLLRLLLRSSNRHHHRLSFSLLHQFHNLALNPNSPNPNLNPISARGYAFSSAEEAAAERRRRKRRLRIEPPLHAIRPNPTQPPPRDPNAPRLPDTTSALVGPRLNLHNRVQSLIRAGDLDAASYLARQAVFSRIRPTVFTCNAIIAAMYRAKRYNDAVALFKYFFDQADIVPNIVSYNNLINTYCDEGKVDEGMNVFRRIIETAPVGPSSNTYRHLTKGFVDAGRIGEAVDLLRDMLSRQLGADSLVYNNLISGFLNLGNLEKANELFDELKQRCLVYDGVVNATFMEWWFNQGKDKEAMQSYKSLMERNFRMTPATCNTLLEVLLKHEKKEEAQALFEQMLDNHQPPNIQAVNSDTFNIMVNECFKHGKFSEAIETFKKAGTHPKSKPFAMDVAGYNNIIARYCENEMLEEAEKLLREISTKSLSPDVTTFRTLIDAYLKVERIDDALELFNRMVESGLRVVVSFGTKVFNELITKGKVAECAPILTKMGEKDPKPDFLIYDVVVRGLCNEGLFDMSKDIVDQMMKYGVGITPALQDFVRETFGKAGRGEEIERVLNADRWGYAAPVPPPRTSGPPQMTGQQYSGYNRMAREQQFGSNQMAGQQSLGPNQMEGQQHFGSYQRMGQQSFGPNQMAGQQHFTSNQMMGQQSFRPTQMSGYQQFGSNQMMGQQSFGPNKMAGEQPFSPFQRMGQQSSGPSQMSGQQSSGPSQMSGQQSSGPAQMLGQQSLGPNQMERQQPQGSYQKWGQQAFGSNQMGGQQPSGYNRMGEQQHFGWRQMSGHQPNKMAQWTGQPPSAPSQTAGQQQSWQPQTSAQQQSWSQAAEQPPVGSPQEDQNPSGPPEWQENHQQATA</sequence>
<dbReference type="EMBL" id="CM039174">
    <property type="protein sequence ID" value="KAH9750521.1"/>
    <property type="molecule type" value="Genomic_DNA"/>
</dbReference>
<gene>
    <name evidence="1" type="ORF">KPL71_013912</name>
</gene>
<keyword evidence="2" id="KW-1185">Reference proteome</keyword>
<evidence type="ECO:0000313" key="2">
    <source>
        <dbReference type="Proteomes" id="UP000829398"/>
    </source>
</evidence>